<proteinExistence type="predicted"/>
<dbReference type="Proteomes" id="UP000234323">
    <property type="component" value="Unassembled WGS sequence"/>
</dbReference>
<protein>
    <submittedName>
        <fullName evidence="2">Uncharacterized protein</fullName>
    </submittedName>
</protein>
<keyword evidence="1" id="KW-0472">Membrane</keyword>
<evidence type="ECO:0000313" key="3">
    <source>
        <dbReference type="Proteomes" id="UP000234323"/>
    </source>
</evidence>
<keyword evidence="1" id="KW-1133">Transmembrane helix</keyword>
<accession>A0A2I1GEG3</accession>
<keyword evidence="3" id="KW-1185">Reference proteome</keyword>
<dbReference type="AlphaFoldDB" id="A0A2I1GEG3"/>
<organism evidence="2 3">
    <name type="scientific">Rhizophagus irregularis</name>
    <dbReference type="NCBI Taxonomy" id="588596"/>
    <lineage>
        <taxon>Eukaryota</taxon>
        <taxon>Fungi</taxon>
        <taxon>Fungi incertae sedis</taxon>
        <taxon>Mucoromycota</taxon>
        <taxon>Glomeromycotina</taxon>
        <taxon>Glomeromycetes</taxon>
        <taxon>Glomerales</taxon>
        <taxon>Glomeraceae</taxon>
        <taxon>Rhizophagus</taxon>
    </lineage>
</organism>
<name>A0A2I1GEG3_9GLOM</name>
<feature type="transmembrane region" description="Helical" evidence="1">
    <location>
        <begin position="35"/>
        <end position="58"/>
    </location>
</feature>
<evidence type="ECO:0000313" key="2">
    <source>
        <dbReference type="EMBL" id="PKY44995.1"/>
    </source>
</evidence>
<dbReference type="EMBL" id="LLXI01000360">
    <property type="protein sequence ID" value="PKY44995.1"/>
    <property type="molecule type" value="Genomic_DNA"/>
</dbReference>
<gene>
    <name evidence="2" type="ORF">RhiirA4_400553</name>
</gene>
<evidence type="ECO:0000256" key="1">
    <source>
        <dbReference type="SAM" id="Phobius"/>
    </source>
</evidence>
<sequence>MLEDQEELQEGHVLDQRKDIIPGEVIDKDMVGHPLLRIIMIVMIVMVVMVVMIVMIMVEIIDGVEVEVLIEIGEEMKDISEKKRL</sequence>
<keyword evidence="1" id="KW-0812">Transmembrane</keyword>
<comment type="caution">
    <text evidence="2">The sequence shown here is derived from an EMBL/GenBank/DDBJ whole genome shotgun (WGS) entry which is preliminary data.</text>
</comment>
<reference evidence="2 3" key="1">
    <citation type="submission" date="2015-10" db="EMBL/GenBank/DDBJ databases">
        <title>Genome analyses suggest a sexual origin of heterokaryosis in a supposedly ancient asexual fungus.</title>
        <authorList>
            <person name="Ropars J."/>
            <person name="Sedzielewska K."/>
            <person name="Noel J."/>
            <person name="Charron P."/>
            <person name="Farinelli L."/>
            <person name="Marton T."/>
            <person name="Kruger M."/>
            <person name="Pelin A."/>
            <person name="Brachmann A."/>
            <person name="Corradi N."/>
        </authorList>
    </citation>
    <scope>NUCLEOTIDE SEQUENCE [LARGE SCALE GENOMIC DNA]</scope>
    <source>
        <strain evidence="2 3">A4</strain>
    </source>
</reference>